<evidence type="ECO:0000313" key="2">
    <source>
        <dbReference type="Proteomes" id="UP001150581"/>
    </source>
</evidence>
<comment type="caution">
    <text evidence="1">The sequence shown here is derived from an EMBL/GenBank/DDBJ whole genome shotgun (WGS) entry which is preliminary data.</text>
</comment>
<accession>A0ACC1IGX7</accession>
<organism evidence="1 2">
    <name type="scientific">Kickxella alabastrina</name>
    <dbReference type="NCBI Taxonomy" id="61397"/>
    <lineage>
        <taxon>Eukaryota</taxon>
        <taxon>Fungi</taxon>
        <taxon>Fungi incertae sedis</taxon>
        <taxon>Zoopagomycota</taxon>
        <taxon>Kickxellomycotina</taxon>
        <taxon>Kickxellomycetes</taxon>
        <taxon>Kickxellales</taxon>
        <taxon>Kickxellaceae</taxon>
        <taxon>Kickxella</taxon>
    </lineage>
</organism>
<dbReference type="EMBL" id="JANBPG010000543">
    <property type="protein sequence ID" value="KAJ1895639.1"/>
    <property type="molecule type" value="Genomic_DNA"/>
</dbReference>
<protein>
    <submittedName>
        <fullName evidence="1">Uncharacterized protein</fullName>
    </submittedName>
</protein>
<gene>
    <name evidence="1" type="ORF">LPJ66_004474</name>
</gene>
<proteinExistence type="predicted"/>
<dbReference type="Proteomes" id="UP001150581">
    <property type="component" value="Unassembled WGS sequence"/>
</dbReference>
<reference evidence="1" key="1">
    <citation type="submission" date="2022-07" db="EMBL/GenBank/DDBJ databases">
        <title>Phylogenomic reconstructions and comparative analyses of Kickxellomycotina fungi.</title>
        <authorList>
            <person name="Reynolds N.K."/>
            <person name="Stajich J.E."/>
            <person name="Barry K."/>
            <person name="Grigoriev I.V."/>
            <person name="Crous P."/>
            <person name="Smith M.E."/>
        </authorList>
    </citation>
    <scope>NUCLEOTIDE SEQUENCE</scope>
    <source>
        <strain evidence="1">Benny 63K</strain>
    </source>
</reference>
<name>A0ACC1IGX7_9FUNG</name>
<keyword evidence="2" id="KW-1185">Reference proteome</keyword>
<sequence>MNFWNLQTYSVNGKVVVITGGLGAIGKALALRLAELGACVALVDIAPDKDGQLFCAEINRRFGQAVAAYLAADLRRKDDIAHMLEWAYTHFGHLDVLINNAGVASPAMLYEGETFDQISAILDINLRAPIEATRLFVKYLTEKQRQGVVVNMASIGGLVPNRGGEVYGAAKAALIHLTRASQSLAPQIRVSAVAPYYVKTPMVLNNPKLKNNNTVFPQLMLDVEQVCAATTRCIEDTTSAGKTFAMIGRSEHVRMWHFDLAVVHITILAGWSLMVAYVRRLLRIK</sequence>
<evidence type="ECO:0000313" key="1">
    <source>
        <dbReference type="EMBL" id="KAJ1895639.1"/>
    </source>
</evidence>